<dbReference type="KEGG" id="nib:GU926_11040"/>
<proteinExistence type="predicted"/>
<reference evidence="1 2" key="1">
    <citation type="submission" date="2020-01" db="EMBL/GenBank/DDBJ databases">
        <authorList>
            <person name="Kim M."/>
        </authorList>
    </citation>
    <scope>NUCLEOTIDE SEQUENCE [LARGE SCALE GENOMIC DNA]</scope>
    <source>
        <strain evidence="1 2">BT10</strain>
    </source>
</reference>
<name>A0A6P1NW48_9BACT</name>
<gene>
    <name evidence="1" type="ORF">GU926_11040</name>
</gene>
<protein>
    <recommendedName>
        <fullName evidence="3">Helix-turn-helix domain-containing protein</fullName>
    </recommendedName>
</protein>
<evidence type="ECO:0008006" key="3">
    <source>
        <dbReference type="Google" id="ProtNLM"/>
    </source>
</evidence>
<sequence length="98" mass="11171">METLNLFNSSFIYSLIEALSQKIASKIEAFLNNFIAREMEPKDFMRPDEVCAWLGMTIPTLNNVVKKGTIKKYQLEGSKGIYYHVPEIKKAILSNPIS</sequence>
<dbReference type="Proteomes" id="UP000464214">
    <property type="component" value="Chromosome"/>
</dbReference>
<dbReference type="EMBL" id="CP047897">
    <property type="protein sequence ID" value="QHL87937.1"/>
    <property type="molecule type" value="Genomic_DNA"/>
</dbReference>
<dbReference type="AlphaFoldDB" id="A0A6P1NW48"/>
<dbReference type="RefSeq" id="WP_160691819.1">
    <property type="nucleotide sequence ID" value="NZ_CP047897.1"/>
</dbReference>
<evidence type="ECO:0000313" key="2">
    <source>
        <dbReference type="Proteomes" id="UP000464214"/>
    </source>
</evidence>
<organism evidence="1 2">
    <name type="scientific">Nibribacter ruber</name>
    <dbReference type="NCBI Taxonomy" id="2698458"/>
    <lineage>
        <taxon>Bacteria</taxon>
        <taxon>Pseudomonadati</taxon>
        <taxon>Bacteroidota</taxon>
        <taxon>Cytophagia</taxon>
        <taxon>Cytophagales</taxon>
        <taxon>Hymenobacteraceae</taxon>
        <taxon>Nibribacter</taxon>
    </lineage>
</organism>
<accession>A0A6P1NW48</accession>
<evidence type="ECO:0000313" key="1">
    <source>
        <dbReference type="EMBL" id="QHL87937.1"/>
    </source>
</evidence>
<keyword evidence="2" id="KW-1185">Reference proteome</keyword>